<evidence type="ECO:0000313" key="1">
    <source>
        <dbReference type="EMBL" id="AND75250.1"/>
    </source>
</evidence>
<organism evidence="1 2">
    <name type="scientific">Acinetobacter phage vB_AbaM_ME3</name>
    <dbReference type="NCBI Taxonomy" id="1837876"/>
    <lineage>
        <taxon>Viruses</taxon>
        <taxon>Duplodnaviria</taxon>
        <taxon>Heunggongvirae</taxon>
        <taxon>Uroviricota</taxon>
        <taxon>Caudoviricetes</taxon>
        <taxon>Metrivirus</taxon>
        <taxon>Metrivirus ME3</taxon>
    </lineage>
</organism>
<dbReference type="EMBL" id="KU935715">
    <property type="protein sequence ID" value="AND75250.1"/>
    <property type="molecule type" value="Genomic_DNA"/>
</dbReference>
<protein>
    <submittedName>
        <fullName evidence="1">Uncharacterized protein</fullName>
    </submittedName>
</protein>
<accession>A0A172Q060</accession>
<evidence type="ECO:0000313" key="2">
    <source>
        <dbReference type="Proteomes" id="UP000225947"/>
    </source>
</evidence>
<reference evidence="2" key="1">
    <citation type="submission" date="2016-03" db="EMBL/GenBank/DDBJ databases">
        <title>Characterization of Acinetobacter baumannii phage vB_AbaM_ME3.</title>
        <authorList>
            <person name="Buttimer C.T.H."/>
            <person name="Elbreki M."/>
            <person name="Coffey A."/>
        </authorList>
    </citation>
    <scope>NUCLEOTIDE SEQUENCE [LARGE SCALE GENOMIC DNA]</scope>
</reference>
<keyword evidence="2" id="KW-1185">Reference proteome</keyword>
<name>A0A172Q060_9CAUD</name>
<dbReference type="Proteomes" id="UP000225947">
    <property type="component" value="Segment"/>
</dbReference>
<proteinExistence type="predicted"/>
<gene>
    <name evidence="1" type="ORF">ME3_89</name>
</gene>
<sequence>MSKGLNAADRKKILQNAIAAVNKKHPGVIVDPNNLPVLDTISSRKL</sequence>